<dbReference type="EMBL" id="JBEPLN010000035">
    <property type="protein sequence ID" value="MET3634998.1"/>
    <property type="molecule type" value="Genomic_DNA"/>
</dbReference>
<evidence type="ECO:0000313" key="1">
    <source>
        <dbReference type="EMBL" id="MET3634998.1"/>
    </source>
</evidence>
<gene>
    <name evidence="1" type="ORF">ABID28_001660</name>
</gene>
<proteinExistence type="predicted"/>
<dbReference type="RefSeq" id="WP_354369721.1">
    <property type="nucleotide sequence ID" value="NZ_JBEPLN010000035.1"/>
</dbReference>
<protein>
    <recommendedName>
        <fullName evidence="3">DUF3114 domain-containing protein</fullName>
    </recommendedName>
</protein>
<keyword evidence="2" id="KW-1185">Reference proteome</keyword>
<dbReference type="InterPro" id="IPR021462">
    <property type="entry name" value="DUF3114"/>
</dbReference>
<name>A0ABV2JIC2_9STRE</name>
<comment type="caution">
    <text evidence="1">The sequence shown here is derived from an EMBL/GenBank/DDBJ whole genome shotgun (WGS) entry which is preliminary data.</text>
</comment>
<sequence length="332" mass="39048">MRNLLKQKQILKCLLDYGWPPNLVSTFFDHYRHHEYFEEVMLVGSPSFKALWDLAQPRSSKEAKNLLQILLKQLDFPEELSGKDEEVRQLLRGFSSDLSPHDRFWKSLAQCVQLAFPKESLSQQGLLEKKIHQCRYLISLQQSQWVRDHYGKETQTDREALLSYLKSVKIKSPYLRRRQPYTFKESSRLHNKLAIKNGQLYYPDGKSQINLKILLDFHTEFILSQDGDFLDVMTPQKQTENGVINGASFNYAYRNDALHRALDVHPIEHHDPLFRKKTCHGFRSPKLVFSIGQKDWERSYFNRKGLYAQSGKSLEKCVREKGKQMKKLLNQI</sequence>
<dbReference type="Proteomes" id="UP001549037">
    <property type="component" value="Unassembled WGS sequence"/>
</dbReference>
<evidence type="ECO:0008006" key="3">
    <source>
        <dbReference type="Google" id="ProtNLM"/>
    </source>
</evidence>
<evidence type="ECO:0000313" key="2">
    <source>
        <dbReference type="Proteomes" id="UP001549037"/>
    </source>
</evidence>
<organism evidence="1 2">
    <name type="scientific">Streptococcus porcorum</name>
    <dbReference type="NCBI Taxonomy" id="701526"/>
    <lineage>
        <taxon>Bacteria</taxon>
        <taxon>Bacillati</taxon>
        <taxon>Bacillota</taxon>
        <taxon>Bacilli</taxon>
        <taxon>Lactobacillales</taxon>
        <taxon>Streptococcaceae</taxon>
        <taxon>Streptococcus</taxon>
    </lineage>
</organism>
<reference evidence="1 2" key="1">
    <citation type="submission" date="2024-06" db="EMBL/GenBank/DDBJ databases">
        <title>Genomic Encyclopedia of Type Strains, Phase IV (KMG-IV): sequencing the most valuable type-strain genomes for metagenomic binning, comparative biology and taxonomic classification.</title>
        <authorList>
            <person name="Goeker M."/>
        </authorList>
    </citation>
    <scope>NUCLEOTIDE SEQUENCE [LARGE SCALE GENOMIC DNA]</scope>
    <source>
        <strain evidence="1 2">DSM 28302</strain>
    </source>
</reference>
<accession>A0ABV2JIC2</accession>
<dbReference type="Pfam" id="PF11311">
    <property type="entry name" value="DUF3114"/>
    <property type="match status" value="1"/>
</dbReference>